<dbReference type="InterPro" id="IPR001387">
    <property type="entry name" value="Cro/C1-type_HTH"/>
</dbReference>
<organism evidence="2">
    <name type="scientific">virus sp. ctpeS3</name>
    <dbReference type="NCBI Taxonomy" id="2826815"/>
    <lineage>
        <taxon>Viruses</taxon>
    </lineage>
</organism>
<evidence type="ECO:0000259" key="1">
    <source>
        <dbReference type="PROSITE" id="PS50943"/>
    </source>
</evidence>
<dbReference type="EMBL" id="BK015845">
    <property type="protein sequence ID" value="DAE27669.1"/>
    <property type="molecule type" value="Genomic_DNA"/>
</dbReference>
<reference evidence="2" key="1">
    <citation type="journal article" date="2021" name="Proc. Natl. Acad. Sci. U.S.A.">
        <title>A Catalog of Tens of Thousands of Viruses from Human Metagenomes Reveals Hidden Associations with Chronic Diseases.</title>
        <authorList>
            <person name="Tisza M.J."/>
            <person name="Buck C.B."/>
        </authorList>
    </citation>
    <scope>NUCLEOTIDE SEQUENCE</scope>
    <source>
        <strain evidence="2">CtpeS3</strain>
    </source>
</reference>
<dbReference type="PROSITE" id="PS50943">
    <property type="entry name" value="HTH_CROC1"/>
    <property type="match status" value="1"/>
</dbReference>
<accession>A0A8S5R9D9</accession>
<dbReference type="CDD" id="cd00093">
    <property type="entry name" value="HTH_XRE"/>
    <property type="match status" value="1"/>
</dbReference>
<dbReference type="SUPFAM" id="SSF47413">
    <property type="entry name" value="lambda repressor-like DNA-binding domains"/>
    <property type="match status" value="1"/>
</dbReference>
<evidence type="ECO:0000313" key="2">
    <source>
        <dbReference type="EMBL" id="DAE27669.1"/>
    </source>
</evidence>
<dbReference type="Gene3D" id="1.10.260.40">
    <property type="entry name" value="lambda repressor-like DNA-binding domains"/>
    <property type="match status" value="1"/>
</dbReference>
<dbReference type="GO" id="GO:0003677">
    <property type="term" value="F:DNA binding"/>
    <property type="evidence" value="ECO:0007669"/>
    <property type="project" value="InterPro"/>
</dbReference>
<dbReference type="SMART" id="SM00530">
    <property type="entry name" value="HTH_XRE"/>
    <property type="match status" value="1"/>
</dbReference>
<proteinExistence type="predicted"/>
<dbReference type="Pfam" id="PF01381">
    <property type="entry name" value="HTH_3"/>
    <property type="match status" value="1"/>
</dbReference>
<sequence length="93" mass="10818">MVSFIITDFLNKINIFLRKGAQKMNNSKKYAQSYSRFEQILKKKGITSYRVATDLNFSPMLLSDWKRDKSKPKLDTMIKIASYLGEPVESFVD</sequence>
<protein>
    <submittedName>
        <fullName evidence="2">Helix-turn-helix domain protein</fullName>
    </submittedName>
</protein>
<dbReference type="InterPro" id="IPR010982">
    <property type="entry name" value="Lambda_DNA-bd_dom_sf"/>
</dbReference>
<feature type="domain" description="HTH cro/C1-type" evidence="1">
    <location>
        <begin position="37"/>
        <end position="91"/>
    </location>
</feature>
<name>A0A8S5R9D9_9VIRU</name>